<proteinExistence type="predicted"/>
<feature type="chain" id="PRO_5034946757" evidence="4">
    <location>
        <begin position="19"/>
        <end position="637"/>
    </location>
</feature>
<keyword evidence="4" id="KW-0732">Signal</keyword>
<keyword evidence="3" id="KW-0472">Membrane</keyword>
<feature type="region of interest" description="Disordered" evidence="2">
    <location>
        <begin position="595"/>
        <end position="637"/>
    </location>
</feature>
<evidence type="ECO:0000313" key="6">
    <source>
        <dbReference type="Proteomes" id="UP000250140"/>
    </source>
</evidence>
<evidence type="ECO:0000256" key="3">
    <source>
        <dbReference type="SAM" id="Phobius"/>
    </source>
</evidence>
<keyword evidence="6" id="KW-1185">Reference proteome</keyword>
<keyword evidence="3" id="KW-1133">Transmembrane helix</keyword>
<evidence type="ECO:0000256" key="4">
    <source>
        <dbReference type="SAM" id="SignalP"/>
    </source>
</evidence>
<keyword evidence="1" id="KW-0175">Coiled coil</keyword>
<name>A0A8E2F4Z6_9PEZI</name>
<reference evidence="5 6" key="1">
    <citation type="journal article" date="2016" name="Nat. Commun.">
        <title>Ectomycorrhizal ecology is imprinted in the genome of the dominant symbiotic fungus Cenococcum geophilum.</title>
        <authorList>
            <consortium name="DOE Joint Genome Institute"/>
            <person name="Peter M."/>
            <person name="Kohler A."/>
            <person name="Ohm R.A."/>
            <person name="Kuo A."/>
            <person name="Krutzmann J."/>
            <person name="Morin E."/>
            <person name="Arend M."/>
            <person name="Barry K.W."/>
            <person name="Binder M."/>
            <person name="Choi C."/>
            <person name="Clum A."/>
            <person name="Copeland A."/>
            <person name="Grisel N."/>
            <person name="Haridas S."/>
            <person name="Kipfer T."/>
            <person name="LaButti K."/>
            <person name="Lindquist E."/>
            <person name="Lipzen A."/>
            <person name="Maire R."/>
            <person name="Meier B."/>
            <person name="Mihaltcheva S."/>
            <person name="Molinier V."/>
            <person name="Murat C."/>
            <person name="Poggeler S."/>
            <person name="Quandt C.A."/>
            <person name="Sperisen C."/>
            <person name="Tritt A."/>
            <person name="Tisserant E."/>
            <person name="Crous P.W."/>
            <person name="Henrissat B."/>
            <person name="Nehls U."/>
            <person name="Egli S."/>
            <person name="Spatafora J.W."/>
            <person name="Grigoriev I.V."/>
            <person name="Martin F.M."/>
        </authorList>
    </citation>
    <scope>NUCLEOTIDE SEQUENCE [LARGE SCALE GENOMIC DNA]</scope>
    <source>
        <strain evidence="5 6">CBS 207.34</strain>
    </source>
</reference>
<feature type="coiled-coil region" evidence="1">
    <location>
        <begin position="240"/>
        <end position="267"/>
    </location>
</feature>
<dbReference type="AlphaFoldDB" id="A0A8E2F4Z6"/>
<sequence length="637" mass="71576">MRTFSGIWAWALPALAAAAVIPPLVPAHRGHVGQAETHRAVLKLDTRDYLAKATFAIPCVGCLGYEPTSVDDEALLLNFEAFSSDKPCGISNITLNGKYLAQEWDGIHAQGEGSFLGVPNLERDDWLRQHDLDLSWESACLYDTDSEAGEAFQSDDVAQVLTVIIKRIDGRTIEQPSGFTISFKQLSPPELLRLSVVPDLTASEEEFAEAWRNPPSHLRLYELALETPSYSEPERGHPSIEDQIRELKVLQAEARELRRSIREKKQHIRVQLRHEAKHFKHKLKQCDSISCIIKIIAHKAHGAVRVLYIKFGPIHHPPRRHEEMGRLAEHDQYLTMWHAQSEQQSPEAATDFSAPPPPHHGKAPPCHNNRTHTHPPPPPPPPPHRGHSHHGPPPPPPPHGGHGHHGPPHHPPSGLWDKHNSLITALKVLAGALGLTALFAFLRRRCGNIRTRTDRRARREERRTARQYRRAARRQAWRNWWHGGRDISRMDDYEEKRALIHEQEGILESAMQEEIRQLRAAHVVVNSIVQAEEGRANLHIAGMMAELPGIQPRPLSRTNSLPDYRSEAGSSEPPAYEDDEDSSDIVVDGFREYTPSTTTVWTPDSSVIDVSPRPSGETMRVSVDRDIKNQGSHAGYS</sequence>
<dbReference type="EMBL" id="KV749192">
    <property type="protein sequence ID" value="OCL10675.1"/>
    <property type="molecule type" value="Genomic_DNA"/>
</dbReference>
<feature type="compositionally biased region" description="Polar residues" evidence="2">
    <location>
        <begin position="595"/>
        <end position="605"/>
    </location>
</feature>
<protein>
    <submittedName>
        <fullName evidence="5">Uncharacterized protein</fullName>
    </submittedName>
</protein>
<evidence type="ECO:0000256" key="2">
    <source>
        <dbReference type="SAM" id="MobiDB-lite"/>
    </source>
</evidence>
<dbReference type="Proteomes" id="UP000250140">
    <property type="component" value="Unassembled WGS sequence"/>
</dbReference>
<gene>
    <name evidence="5" type="ORF">AOQ84DRAFT_210936</name>
</gene>
<feature type="region of interest" description="Disordered" evidence="2">
    <location>
        <begin position="339"/>
        <end position="416"/>
    </location>
</feature>
<evidence type="ECO:0000256" key="1">
    <source>
        <dbReference type="SAM" id="Coils"/>
    </source>
</evidence>
<accession>A0A8E2F4Z6</accession>
<evidence type="ECO:0000313" key="5">
    <source>
        <dbReference type="EMBL" id="OCL10675.1"/>
    </source>
</evidence>
<keyword evidence="3" id="KW-0812">Transmembrane</keyword>
<dbReference type="OrthoDB" id="4225201at2759"/>
<feature type="transmembrane region" description="Helical" evidence="3">
    <location>
        <begin position="422"/>
        <end position="442"/>
    </location>
</feature>
<feature type="signal peptide" evidence="4">
    <location>
        <begin position="1"/>
        <end position="18"/>
    </location>
</feature>
<feature type="compositionally biased region" description="Pro residues" evidence="2">
    <location>
        <begin position="374"/>
        <end position="383"/>
    </location>
</feature>
<feature type="region of interest" description="Disordered" evidence="2">
    <location>
        <begin position="549"/>
        <end position="583"/>
    </location>
</feature>
<organism evidence="5 6">
    <name type="scientific">Glonium stellatum</name>
    <dbReference type="NCBI Taxonomy" id="574774"/>
    <lineage>
        <taxon>Eukaryota</taxon>
        <taxon>Fungi</taxon>
        <taxon>Dikarya</taxon>
        <taxon>Ascomycota</taxon>
        <taxon>Pezizomycotina</taxon>
        <taxon>Dothideomycetes</taxon>
        <taxon>Pleosporomycetidae</taxon>
        <taxon>Gloniales</taxon>
        <taxon>Gloniaceae</taxon>
        <taxon>Glonium</taxon>
    </lineage>
</organism>